<evidence type="ECO:0000256" key="2">
    <source>
        <dbReference type="ARBA" id="ARBA00023002"/>
    </source>
</evidence>
<dbReference type="Gene3D" id="3.40.50.720">
    <property type="entry name" value="NAD(P)-binding Rossmann-like Domain"/>
    <property type="match status" value="1"/>
</dbReference>
<organism evidence="4 5">
    <name type="scientific">Shouchella clausii</name>
    <name type="common">Alkalihalobacillus clausii</name>
    <dbReference type="NCBI Taxonomy" id="79880"/>
    <lineage>
        <taxon>Bacteria</taxon>
        <taxon>Bacillati</taxon>
        <taxon>Bacillota</taxon>
        <taxon>Bacilli</taxon>
        <taxon>Bacillales</taxon>
        <taxon>Bacillaceae</taxon>
        <taxon>Shouchella</taxon>
    </lineage>
</organism>
<dbReference type="InterPro" id="IPR020904">
    <property type="entry name" value="Sc_DH/Rdtase_CS"/>
</dbReference>
<name>A0A268NTT2_SHOCL</name>
<dbReference type="Pfam" id="PF00106">
    <property type="entry name" value="adh_short"/>
    <property type="match status" value="1"/>
</dbReference>
<dbReference type="GO" id="GO:0016491">
    <property type="term" value="F:oxidoreductase activity"/>
    <property type="evidence" value="ECO:0007669"/>
    <property type="project" value="UniProtKB-KW"/>
</dbReference>
<evidence type="ECO:0000313" key="5">
    <source>
        <dbReference type="Proteomes" id="UP000216207"/>
    </source>
</evidence>
<dbReference type="PRINTS" id="PR00081">
    <property type="entry name" value="GDHRDH"/>
</dbReference>
<evidence type="ECO:0000256" key="1">
    <source>
        <dbReference type="ARBA" id="ARBA00006484"/>
    </source>
</evidence>
<dbReference type="RefSeq" id="WP_011247987.1">
    <property type="nucleotide sequence ID" value="NZ_CP174174.1"/>
</dbReference>
<proteinExistence type="inferred from homology"/>
<gene>
    <name evidence="4" type="ORF">CHH72_21740</name>
</gene>
<evidence type="ECO:0000313" key="4">
    <source>
        <dbReference type="EMBL" id="PAE86808.1"/>
    </source>
</evidence>
<dbReference type="Proteomes" id="UP000216207">
    <property type="component" value="Unassembled WGS sequence"/>
</dbReference>
<dbReference type="SUPFAM" id="SSF51735">
    <property type="entry name" value="NAD(P)-binding Rossmann-fold domains"/>
    <property type="match status" value="1"/>
</dbReference>
<dbReference type="PANTHER" id="PTHR42901:SF1">
    <property type="entry name" value="ALCOHOL DEHYDROGENASE"/>
    <property type="match status" value="1"/>
</dbReference>
<protein>
    <submittedName>
        <fullName evidence="4">NAD(P)-dependent oxidoreductase</fullName>
    </submittedName>
</protein>
<dbReference type="PROSITE" id="PS00061">
    <property type="entry name" value="ADH_SHORT"/>
    <property type="match status" value="1"/>
</dbReference>
<sequence>MATIVMITGATKGLGRALAWHYGRKGYALAVTARTEDDLVQLASALQAENIPVVAVAGDMAKAEDAERFAALTLARYKKVDVLINNASIFGPGPSLLLDYPDAAFQEVLLTNTLIPYFLTKQILPTMLARDSGIVITLTSEAGKTGFAEWGAYGISKFAVEGMVQTWADEVADSNVRFHLVDPGEMDTDMHAQALPDCDYFLDPPQKRLAVFDYLIEEGAANGSREEAIVHQQKEGER</sequence>
<accession>A0A268NTT2</accession>
<dbReference type="AlphaFoldDB" id="A0A268NTT2"/>
<dbReference type="PRINTS" id="PR00080">
    <property type="entry name" value="SDRFAMILY"/>
</dbReference>
<dbReference type="InterPro" id="IPR002347">
    <property type="entry name" value="SDR_fam"/>
</dbReference>
<dbReference type="PANTHER" id="PTHR42901">
    <property type="entry name" value="ALCOHOL DEHYDROGENASE"/>
    <property type="match status" value="1"/>
</dbReference>
<dbReference type="CDD" id="cd05233">
    <property type="entry name" value="SDR_c"/>
    <property type="match status" value="1"/>
</dbReference>
<dbReference type="OMA" id="YAEWGAY"/>
<comment type="caution">
    <text evidence="4">The sequence shown here is derived from an EMBL/GenBank/DDBJ whole genome shotgun (WGS) entry which is preliminary data.</text>
</comment>
<comment type="similarity">
    <text evidence="1 3">Belongs to the short-chain dehydrogenases/reductases (SDR) family.</text>
</comment>
<keyword evidence="2" id="KW-0560">Oxidoreductase</keyword>
<reference evidence="4 5" key="1">
    <citation type="submission" date="2017-07" db="EMBL/GenBank/DDBJ databases">
        <title>Isolation and whole genome analysis of endospore-forming bacteria from heroin.</title>
        <authorList>
            <person name="Kalinowski J."/>
            <person name="Ahrens B."/>
            <person name="Al-Dilaimi A."/>
            <person name="Winkler A."/>
            <person name="Wibberg D."/>
            <person name="Schleenbecker U."/>
            <person name="Ruckert C."/>
            <person name="Wolfel R."/>
            <person name="Grass G."/>
        </authorList>
    </citation>
    <scope>NUCLEOTIDE SEQUENCE [LARGE SCALE GENOMIC DNA]</scope>
    <source>
        <strain evidence="4 5">7539</strain>
    </source>
</reference>
<dbReference type="InterPro" id="IPR036291">
    <property type="entry name" value="NAD(P)-bd_dom_sf"/>
</dbReference>
<evidence type="ECO:0000256" key="3">
    <source>
        <dbReference type="RuleBase" id="RU000363"/>
    </source>
</evidence>
<dbReference type="EMBL" id="NPCC01000047">
    <property type="protein sequence ID" value="PAE86808.1"/>
    <property type="molecule type" value="Genomic_DNA"/>
</dbReference>